<dbReference type="Gene3D" id="3.40.50.300">
    <property type="entry name" value="P-loop containing nucleotide triphosphate hydrolases"/>
    <property type="match status" value="1"/>
</dbReference>
<accession>A0A919K7K9</accession>
<dbReference type="AlphaFoldDB" id="A0A919K7K9"/>
<reference evidence="1" key="1">
    <citation type="submission" date="2021-01" db="EMBL/GenBank/DDBJ databases">
        <title>Whole genome shotgun sequence of Actinoplanes rishiriensis NBRC 108556.</title>
        <authorList>
            <person name="Komaki H."/>
            <person name="Tamura T."/>
        </authorList>
    </citation>
    <scope>NUCLEOTIDE SEQUENCE</scope>
    <source>
        <strain evidence="1">NBRC 108556</strain>
    </source>
</reference>
<evidence type="ECO:0000313" key="2">
    <source>
        <dbReference type="Proteomes" id="UP000636960"/>
    </source>
</evidence>
<name>A0A919K7K9_9ACTN</name>
<evidence type="ECO:0008006" key="3">
    <source>
        <dbReference type="Google" id="ProtNLM"/>
    </source>
</evidence>
<sequence length="240" mass="26356">MPGKFIALEGPDGVGKSTLAARLGDLDYTAAVARLDGAGHGQRLVFVRRRQISATSDYSARIMSQLSTVLWHSGDARDLPDAFWVAAQAAWFTAHATTVIQPLLAAGYDVIVDGWTHKFFSKLLLQGYTDNELQTIFGRIRMPDAVLLLTADIGALYDRRQARFRPAELGMHAGYAELGRDTFIHYQQQGLDNLLTFAARHGWRTLALDASSTVDDCVTAINPILTELRASPRRPAASRS</sequence>
<organism evidence="1 2">
    <name type="scientific">Paractinoplanes rishiriensis</name>
    <dbReference type="NCBI Taxonomy" id="1050105"/>
    <lineage>
        <taxon>Bacteria</taxon>
        <taxon>Bacillati</taxon>
        <taxon>Actinomycetota</taxon>
        <taxon>Actinomycetes</taxon>
        <taxon>Micromonosporales</taxon>
        <taxon>Micromonosporaceae</taxon>
        <taxon>Paractinoplanes</taxon>
    </lineage>
</organism>
<dbReference type="RefSeq" id="WP_203789633.1">
    <property type="nucleotide sequence ID" value="NZ_BOMV01000099.1"/>
</dbReference>
<keyword evidence="2" id="KW-1185">Reference proteome</keyword>
<dbReference type="Proteomes" id="UP000636960">
    <property type="component" value="Unassembled WGS sequence"/>
</dbReference>
<dbReference type="EMBL" id="BOMV01000099">
    <property type="protein sequence ID" value="GIF01130.1"/>
    <property type="molecule type" value="Genomic_DNA"/>
</dbReference>
<proteinExistence type="predicted"/>
<protein>
    <recommendedName>
        <fullName evidence="3">Thymidylate kinase</fullName>
    </recommendedName>
</protein>
<comment type="caution">
    <text evidence="1">The sequence shown here is derived from an EMBL/GenBank/DDBJ whole genome shotgun (WGS) entry which is preliminary data.</text>
</comment>
<evidence type="ECO:0000313" key="1">
    <source>
        <dbReference type="EMBL" id="GIF01130.1"/>
    </source>
</evidence>
<dbReference type="SUPFAM" id="SSF52540">
    <property type="entry name" value="P-loop containing nucleoside triphosphate hydrolases"/>
    <property type="match status" value="1"/>
</dbReference>
<dbReference type="InterPro" id="IPR027417">
    <property type="entry name" value="P-loop_NTPase"/>
</dbReference>
<gene>
    <name evidence="1" type="ORF">Ari01nite_85940</name>
</gene>